<evidence type="ECO:0000313" key="3">
    <source>
        <dbReference type="Proteomes" id="UP001237642"/>
    </source>
</evidence>
<keyword evidence="3" id="KW-1185">Reference proteome</keyword>
<comment type="caution">
    <text evidence="2">The sequence shown here is derived from an EMBL/GenBank/DDBJ whole genome shotgun (WGS) entry which is preliminary data.</text>
</comment>
<protein>
    <recommendedName>
        <fullName evidence="1">C2H2-type domain-containing protein</fullName>
    </recommendedName>
</protein>
<dbReference type="EMBL" id="JAUIZM010000013">
    <property type="protein sequence ID" value="KAK1353204.1"/>
    <property type="molecule type" value="Genomic_DNA"/>
</dbReference>
<dbReference type="InterPro" id="IPR013087">
    <property type="entry name" value="Znf_C2H2_type"/>
</dbReference>
<feature type="domain" description="C2H2-type" evidence="1">
    <location>
        <begin position="95"/>
        <end position="115"/>
    </location>
</feature>
<feature type="domain" description="C2H2-type" evidence="1">
    <location>
        <begin position="60"/>
        <end position="83"/>
    </location>
</feature>
<reference evidence="2" key="2">
    <citation type="submission" date="2023-05" db="EMBL/GenBank/DDBJ databases">
        <authorList>
            <person name="Schelkunov M.I."/>
        </authorList>
    </citation>
    <scope>NUCLEOTIDE SEQUENCE</scope>
    <source>
        <strain evidence="2">Hsosn_3</strain>
        <tissue evidence="2">Leaf</tissue>
    </source>
</reference>
<dbReference type="AlphaFoldDB" id="A0AAD8GS24"/>
<dbReference type="PROSITE" id="PS00028">
    <property type="entry name" value="ZINC_FINGER_C2H2_1"/>
    <property type="match status" value="2"/>
</dbReference>
<organism evidence="2 3">
    <name type="scientific">Heracleum sosnowskyi</name>
    <dbReference type="NCBI Taxonomy" id="360622"/>
    <lineage>
        <taxon>Eukaryota</taxon>
        <taxon>Viridiplantae</taxon>
        <taxon>Streptophyta</taxon>
        <taxon>Embryophyta</taxon>
        <taxon>Tracheophyta</taxon>
        <taxon>Spermatophyta</taxon>
        <taxon>Magnoliopsida</taxon>
        <taxon>eudicotyledons</taxon>
        <taxon>Gunneridae</taxon>
        <taxon>Pentapetalae</taxon>
        <taxon>asterids</taxon>
        <taxon>campanulids</taxon>
        <taxon>Apiales</taxon>
        <taxon>Apiaceae</taxon>
        <taxon>Apioideae</taxon>
        <taxon>apioid superclade</taxon>
        <taxon>Tordylieae</taxon>
        <taxon>Tordyliinae</taxon>
        <taxon>Heracleum</taxon>
    </lineage>
</organism>
<proteinExistence type="predicted"/>
<reference evidence="2" key="1">
    <citation type="submission" date="2023-02" db="EMBL/GenBank/DDBJ databases">
        <title>Genome of toxic invasive species Heracleum sosnowskyi carries increased number of genes despite the absence of recent whole-genome duplications.</title>
        <authorList>
            <person name="Schelkunov M."/>
            <person name="Shtratnikova V."/>
            <person name="Makarenko M."/>
            <person name="Klepikova A."/>
            <person name="Omelchenko D."/>
            <person name="Novikova G."/>
            <person name="Obukhova E."/>
            <person name="Bogdanov V."/>
            <person name="Penin A."/>
            <person name="Logacheva M."/>
        </authorList>
    </citation>
    <scope>NUCLEOTIDE SEQUENCE</scope>
    <source>
        <strain evidence="2">Hsosn_3</strain>
        <tissue evidence="2">Leaf</tissue>
    </source>
</reference>
<dbReference type="Proteomes" id="UP001237642">
    <property type="component" value="Unassembled WGS sequence"/>
</dbReference>
<sequence length="156" mass="18231">MDFSTHQKILWTLDAWASAKAEKPNFPPSFVLEFWFKWHTLLWTHCRTHLKEMKWVEFHCYNKCNLTFKDDVAMTNHNKVNHHKLAKKGSGSVACDYCGTLYPTEGVLAEHALIHKKVGDVIYKSVKTIVEEKNVLDENKKELLRKNNKKDCKNAK</sequence>
<gene>
    <name evidence="2" type="ORF">POM88_052339</name>
</gene>
<dbReference type="SMART" id="SM00355">
    <property type="entry name" value="ZnF_C2H2"/>
    <property type="match status" value="2"/>
</dbReference>
<evidence type="ECO:0000259" key="1">
    <source>
        <dbReference type="PROSITE" id="PS00028"/>
    </source>
</evidence>
<accession>A0AAD8GS24</accession>
<evidence type="ECO:0000313" key="2">
    <source>
        <dbReference type="EMBL" id="KAK1353204.1"/>
    </source>
</evidence>
<name>A0AAD8GS24_9APIA</name>